<feature type="transmembrane region" description="Helical" evidence="8">
    <location>
        <begin position="133"/>
        <end position="153"/>
    </location>
</feature>
<comment type="subcellular location">
    <subcellularLocation>
        <location evidence="1">Cell membrane</location>
        <topology evidence="1">Multi-pass membrane protein</topology>
    </subcellularLocation>
    <subcellularLocation>
        <location evidence="7">Membrane</location>
        <topology evidence="7">Multi-pass membrane protein</topology>
    </subcellularLocation>
</comment>
<dbReference type="EMBL" id="JAYMRP010000015">
    <property type="protein sequence ID" value="MFB8774805.1"/>
    <property type="molecule type" value="Genomic_DNA"/>
</dbReference>
<organism evidence="10 11">
    <name type="scientific">Streptomyces broussonetiae</name>
    <dbReference type="NCBI Taxonomy" id="2686304"/>
    <lineage>
        <taxon>Bacteria</taxon>
        <taxon>Bacillati</taxon>
        <taxon>Actinomycetota</taxon>
        <taxon>Actinomycetes</taxon>
        <taxon>Kitasatosporales</taxon>
        <taxon>Streptomycetaceae</taxon>
        <taxon>Streptomyces</taxon>
    </lineage>
</organism>
<feature type="transmembrane region" description="Helical" evidence="8">
    <location>
        <begin position="6"/>
        <end position="23"/>
    </location>
</feature>
<protein>
    <submittedName>
        <fullName evidence="10">Monovalent cation/H+ antiporter subunit D family protein</fullName>
    </submittedName>
</protein>
<name>A0ABV5ED77_9ACTN</name>
<comment type="caution">
    <text evidence="10">The sequence shown here is derived from an EMBL/GenBank/DDBJ whole genome shotgun (WGS) entry which is preliminary data.</text>
</comment>
<evidence type="ECO:0000256" key="8">
    <source>
        <dbReference type="SAM" id="Phobius"/>
    </source>
</evidence>
<accession>A0ABV5ED77</accession>
<feature type="transmembrane region" description="Helical" evidence="8">
    <location>
        <begin position="412"/>
        <end position="430"/>
    </location>
</feature>
<comment type="similarity">
    <text evidence="2">Belongs to the CPA3 antiporters (TC 2.A.63) subunit D family.</text>
</comment>
<dbReference type="Proteomes" id="UP001585080">
    <property type="component" value="Unassembled WGS sequence"/>
</dbReference>
<feature type="transmembrane region" description="Helical" evidence="8">
    <location>
        <begin position="72"/>
        <end position="96"/>
    </location>
</feature>
<dbReference type="PRINTS" id="PR01437">
    <property type="entry name" value="NUOXDRDTASE4"/>
</dbReference>
<evidence type="ECO:0000313" key="10">
    <source>
        <dbReference type="EMBL" id="MFB8774805.1"/>
    </source>
</evidence>
<sequence length="492" mass="50485">MTAQLPVLQVLIPLLGAPLCVLLRSRTAAWLLYLTAATASLTVAALLTAEVADEGPLTYRMGGWSAPAGIEFVVGEFSTPVLLLVSLTATVAAVYGRGGVEAEVDERHAPLLYACLCLTLAGLLGLAVTGDVFNAFVFLEISSLATYTMIAMGRRRRALLAAFRYLVIGSVGAVFVLIGIGMAYAVTGTLNMADLAARLDGADGDRAVRAAVVFVFVGLAVKAALFPLHAWLPAAYGEAPTVVSLFLAATSTKVALYVLCRFAYTVFGAPLVFESMPVGRIGLLLACLAMLVGSAVACLQSDLRYLLAWSSVGQIGYIVAGISLATTAGVSAAYLHIIAHAISKAALFATAGLLLARLGSARLSGLAGIGRRMPWTFAAFVLAALGLIGVPPSGGFVSKWALVTALVDDGRWAVVAAVLTSSLLAVVYVGRVVEIAWFREPGNDAPPAPPAPSTVTAVWALALLSLAVGLAPSFPAELADAAAAALLGTGGG</sequence>
<evidence type="ECO:0000256" key="6">
    <source>
        <dbReference type="ARBA" id="ARBA00023136"/>
    </source>
</evidence>
<dbReference type="InterPro" id="IPR001750">
    <property type="entry name" value="ND/Mrp_TM"/>
</dbReference>
<feature type="transmembrane region" description="Helical" evidence="8">
    <location>
        <begin position="279"/>
        <end position="299"/>
    </location>
</feature>
<feature type="transmembrane region" description="Helical" evidence="8">
    <location>
        <begin position="242"/>
        <end position="267"/>
    </location>
</feature>
<proteinExistence type="inferred from homology"/>
<feature type="transmembrane region" description="Helical" evidence="8">
    <location>
        <begin position="207"/>
        <end position="230"/>
    </location>
</feature>
<feature type="domain" description="NADH:quinone oxidoreductase/Mrp antiporter transmembrane" evidence="9">
    <location>
        <begin position="130"/>
        <end position="424"/>
    </location>
</feature>
<evidence type="ECO:0000259" key="9">
    <source>
        <dbReference type="Pfam" id="PF00361"/>
    </source>
</evidence>
<dbReference type="PANTHER" id="PTHR42703:SF1">
    <property type="entry name" value="NA(+)_H(+) ANTIPORTER SUBUNIT D1"/>
    <property type="match status" value="1"/>
</dbReference>
<dbReference type="InterPro" id="IPR050586">
    <property type="entry name" value="CPA3_Na-H_Antiporter_D"/>
</dbReference>
<evidence type="ECO:0000256" key="5">
    <source>
        <dbReference type="ARBA" id="ARBA00022989"/>
    </source>
</evidence>
<keyword evidence="11" id="KW-1185">Reference proteome</keyword>
<evidence type="ECO:0000313" key="11">
    <source>
        <dbReference type="Proteomes" id="UP001585080"/>
    </source>
</evidence>
<evidence type="ECO:0000256" key="2">
    <source>
        <dbReference type="ARBA" id="ARBA00005346"/>
    </source>
</evidence>
<feature type="transmembrane region" description="Helical" evidence="8">
    <location>
        <begin position="30"/>
        <end position="52"/>
    </location>
</feature>
<dbReference type="RefSeq" id="WP_376733492.1">
    <property type="nucleotide sequence ID" value="NZ_JAYMRP010000015.1"/>
</dbReference>
<keyword evidence="4 7" id="KW-0812">Transmembrane</keyword>
<gene>
    <name evidence="10" type="ORF">VSS16_19070</name>
</gene>
<evidence type="ECO:0000256" key="7">
    <source>
        <dbReference type="RuleBase" id="RU000320"/>
    </source>
</evidence>
<reference evidence="10 11" key="1">
    <citation type="submission" date="2024-01" db="EMBL/GenBank/DDBJ databases">
        <title>Genome mining of biosynthetic gene clusters to explore secondary metabolites of Streptomyces sp.</title>
        <authorList>
            <person name="Baig A."/>
            <person name="Ajitkumar Shintre N."/>
            <person name="Kumar H."/>
            <person name="Anbarasu A."/>
            <person name="Ramaiah S."/>
        </authorList>
    </citation>
    <scope>NUCLEOTIDE SEQUENCE [LARGE SCALE GENOMIC DNA]</scope>
    <source>
        <strain evidence="10 11">A57</strain>
    </source>
</reference>
<dbReference type="Pfam" id="PF00361">
    <property type="entry name" value="Proton_antipo_M"/>
    <property type="match status" value="1"/>
</dbReference>
<feature type="transmembrane region" description="Helical" evidence="8">
    <location>
        <begin position="306"/>
        <end position="327"/>
    </location>
</feature>
<feature type="transmembrane region" description="Helical" evidence="8">
    <location>
        <begin position="108"/>
        <end position="127"/>
    </location>
</feature>
<keyword evidence="6 8" id="KW-0472">Membrane</keyword>
<keyword evidence="3" id="KW-1003">Cell membrane</keyword>
<feature type="transmembrane region" description="Helical" evidence="8">
    <location>
        <begin position="333"/>
        <end position="355"/>
    </location>
</feature>
<evidence type="ECO:0000256" key="4">
    <source>
        <dbReference type="ARBA" id="ARBA00022692"/>
    </source>
</evidence>
<feature type="transmembrane region" description="Helical" evidence="8">
    <location>
        <begin position="165"/>
        <end position="187"/>
    </location>
</feature>
<dbReference type="InterPro" id="IPR003918">
    <property type="entry name" value="NADH_UbQ_OxRdtase"/>
</dbReference>
<keyword evidence="5 8" id="KW-1133">Transmembrane helix</keyword>
<dbReference type="PANTHER" id="PTHR42703">
    <property type="entry name" value="NADH DEHYDROGENASE"/>
    <property type="match status" value="1"/>
</dbReference>
<feature type="transmembrane region" description="Helical" evidence="8">
    <location>
        <begin position="375"/>
        <end position="392"/>
    </location>
</feature>
<evidence type="ECO:0000256" key="1">
    <source>
        <dbReference type="ARBA" id="ARBA00004651"/>
    </source>
</evidence>
<evidence type="ECO:0000256" key="3">
    <source>
        <dbReference type="ARBA" id="ARBA00022475"/>
    </source>
</evidence>